<sequence length="72" mass="7608">MADFHHAEFMRQDDHGTPVPARRRPSAARILGGALVALVVISGLVGALLLATPALEPKDRTVPDAPEAAESR</sequence>
<organism evidence="3 4">
    <name type="scientific">Streptomyces zhaozhouensis</name>
    <dbReference type="NCBI Taxonomy" id="1300267"/>
    <lineage>
        <taxon>Bacteria</taxon>
        <taxon>Bacillati</taxon>
        <taxon>Actinomycetota</taxon>
        <taxon>Actinomycetes</taxon>
        <taxon>Kitasatosporales</taxon>
        <taxon>Streptomycetaceae</taxon>
        <taxon>Streptomyces</taxon>
    </lineage>
</organism>
<feature type="region of interest" description="Disordered" evidence="1">
    <location>
        <begin position="1"/>
        <end position="22"/>
    </location>
</feature>
<reference evidence="3 4" key="1">
    <citation type="submission" date="2017-09" db="EMBL/GenBank/DDBJ databases">
        <authorList>
            <person name="Ehlers B."/>
            <person name="Leendertz F.H."/>
        </authorList>
    </citation>
    <scope>NUCLEOTIDE SEQUENCE [LARGE SCALE GENOMIC DNA]</scope>
    <source>
        <strain evidence="3 4">CGMCC 4.7095</strain>
    </source>
</reference>
<name>A0A286E1A0_9ACTN</name>
<keyword evidence="4" id="KW-1185">Reference proteome</keyword>
<dbReference type="EMBL" id="OCNE01000018">
    <property type="protein sequence ID" value="SOD64672.1"/>
    <property type="molecule type" value="Genomic_DNA"/>
</dbReference>
<dbReference type="Proteomes" id="UP000219072">
    <property type="component" value="Unassembled WGS sequence"/>
</dbReference>
<dbReference type="AlphaFoldDB" id="A0A286E1A0"/>
<evidence type="ECO:0000256" key="2">
    <source>
        <dbReference type="SAM" id="Phobius"/>
    </source>
</evidence>
<evidence type="ECO:0000313" key="3">
    <source>
        <dbReference type="EMBL" id="SOD64672.1"/>
    </source>
</evidence>
<proteinExistence type="predicted"/>
<gene>
    <name evidence="3" type="ORF">SAMN06297387_118125</name>
</gene>
<keyword evidence="2" id="KW-0812">Transmembrane</keyword>
<accession>A0A286E1A0</accession>
<feature type="transmembrane region" description="Helical" evidence="2">
    <location>
        <begin position="30"/>
        <end position="51"/>
    </location>
</feature>
<protein>
    <submittedName>
        <fullName evidence="3">Uncharacterized protein</fullName>
    </submittedName>
</protein>
<dbReference type="RefSeq" id="WP_097233096.1">
    <property type="nucleotide sequence ID" value="NZ_OCNE01000018.1"/>
</dbReference>
<evidence type="ECO:0000313" key="4">
    <source>
        <dbReference type="Proteomes" id="UP000219072"/>
    </source>
</evidence>
<keyword evidence="2" id="KW-0472">Membrane</keyword>
<feature type="compositionally biased region" description="Basic and acidic residues" evidence="1">
    <location>
        <begin position="1"/>
        <end position="16"/>
    </location>
</feature>
<evidence type="ECO:0000256" key="1">
    <source>
        <dbReference type="SAM" id="MobiDB-lite"/>
    </source>
</evidence>
<keyword evidence="2" id="KW-1133">Transmembrane helix</keyword>